<protein>
    <submittedName>
        <fullName evidence="1">Uncharacterized protein</fullName>
    </submittedName>
</protein>
<dbReference type="AlphaFoldDB" id="A0A9X9IPP0"/>
<sequence>MKKQLRSSFSTQGRRMAGARALWAANGMKKRAIRQTYHCHRQFVYSVCAGTCTST</sequence>
<dbReference type="Proteomes" id="UP001058403">
    <property type="component" value="Chromosome"/>
</dbReference>
<gene>
    <name evidence="1" type="ORF">NXW39_21980</name>
</gene>
<dbReference type="EMBL" id="CP103070">
    <property type="protein sequence ID" value="UVO89966.1"/>
    <property type="molecule type" value="Genomic_DNA"/>
</dbReference>
<accession>A0A9X9IPP0</accession>
<proteinExistence type="predicted"/>
<organism evidence="1 2">
    <name type="scientific">Bacteroides fragilis</name>
    <dbReference type="NCBI Taxonomy" id="817"/>
    <lineage>
        <taxon>Bacteria</taxon>
        <taxon>Pseudomonadati</taxon>
        <taxon>Bacteroidota</taxon>
        <taxon>Bacteroidia</taxon>
        <taxon>Bacteroidales</taxon>
        <taxon>Bacteroidaceae</taxon>
        <taxon>Bacteroides</taxon>
    </lineage>
</organism>
<name>A0A9X9IPP0_BACFG</name>
<reference evidence="1" key="1">
    <citation type="submission" date="2022-08" db="EMBL/GenBank/DDBJ databases">
        <title>Genome Sequencing of Bacteroides fragilis Group Isolates with Nanopore Technology.</title>
        <authorList>
            <person name="Tisza M.J."/>
            <person name="Smith D."/>
            <person name="Dekker J.P."/>
        </authorList>
    </citation>
    <scope>NUCLEOTIDE SEQUENCE</scope>
    <source>
        <strain evidence="1">BFG-49</strain>
    </source>
</reference>
<evidence type="ECO:0000313" key="2">
    <source>
        <dbReference type="Proteomes" id="UP001058403"/>
    </source>
</evidence>
<evidence type="ECO:0000313" key="1">
    <source>
        <dbReference type="EMBL" id="UVO89966.1"/>
    </source>
</evidence>